<organism evidence="1 2">
    <name type="scientific">Hyphomonas atlantica</name>
    <dbReference type="NCBI Taxonomy" id="1280948"/>
    <lineage>
        <taxon>Bacteria</taxon>
        <taxon>Pseudomonadati</taxon>
        <taxon>Pseudomonadota</taxon>
        <taxon>Alphaproteobacteria</taxon>
        <taxon>Hyphomonadales</taxon>
        <taxon>Hyphomonadaceae</taxon>
        <taxon>Hyphomonas</taxon>
    </lineage>
</organism>
<dbReference type="STRING" id="1280948.HY36_02370"/>
<keyword evidence="2" id="KW-1185">Reference proteome</keyword>
<evidence type="ECO:0000313" key="2">
    <source>
        <dbReference type="Proteomes" id="UP000024547"/>
    </source>
</evidence>
<name>A0A059ECI9_9PROT</name>
<protein>
    <recommendedName>
        <fullName evidence="3">DUF885 domain-containing protein</fullName>
    </recommendedName>
</protein>
<dbReference type="EMBL" id="AWFH01000001">
    <property type="protein sequence ID" value="KCZ65247.1"/>
    <property type="molecule type" value="Genomic_DNA"/>
</dbReference>
<dbReference type="AlphaFoldDB" id="A0A059ECI9"/>
<dbReference type="Pfam" id="PF05960">
    <property type="entry name" value="DUF885"/>
    <property type="match status" value="1"/>
</dbReference>
<sequence>MTLLACNECFGLGSRFLYASVNGTGRGSDNMKPFLFAVAFGGLASVAVADPLDTLVPEYEAYVDANSPEGAARTAGLAPDRWSDVTPEAIAEQADAARALLEEVQKAETEREIDQAILIRLLDSDIVWAETDSARIPFVGDWGFQAEPVFAALRVNLDSEAAAEAWIARLNDVPRYFDENIANMRRGIETGWTAHKDPLDTVIAQIREQVVDDPAESDLYAPFLSLPENMDPAVAERLKAEGLTATRRAMDAYLDAWRFLEIEYKPYLRQGAGIAGLENGQSVYAAMVEYHTAGAGYSPVEIHQLGLSEVARIRSEMEAIIAEIGFEGSFEEFLTHLRTDPKFYAQSADELMAAAEEISSRLRASLPDYFGNLPELEFEVQPVPDAIAPGYTTGRYVSGDPEEGRLGIYLVNTYALDQRPLYELPALSAHEAVPGHHLQIALAQEMSDQPKFRQDYYATAFGEGWGLYAERIAGEAGIYRTPYERFGALSYEMWRACRLVADTGLHWYGWTRSAAEACFIENSALAPLNIQTEVTRYIGWPGQAVAYKVGELKIRELRARAEASLGDSFDVREFHDAFLAEGAVPLDVMEARIDDWIAAQHSTASNTDTLAD</sequence>
<gene>
    <name evidence="1" type="ORF">HY36_02370</name>
</gene>
<reference evidence="1 2" key="1">
    <citation type="journal article" date="2014" name="Antonie Van Leeuwenhoek">
        <title>Hyphomonas beringensis sp. nov. and Hyphomonas chukchiensis sp. nov., isolated from surface seawater of the Bering Sea and Chukchi Sea.</title>
        <authorList>
            <person name="Li C."/>
            <person name="Lai Q."/>
            <person name="Li G."/>
            <person name="Dong C."/>
            <person name="Wang J."/>
            <person name="Liao Y."/>
            <person name="Shao Z."/>
        </authorList>
    </citation>
    <scope>NUCLEOTIDE SEQUENCE [LARGE SCALE GENOMIC DNA]</scope>
    <source>
        <strain evidence="1 2">22II1-22F38</strain>
    </source>
</reference>
<dbReference type="PANTHER" id="PTHR33361:SF2">
    <property type="entry name" value="DUF885 DOMAIN-CONTAINING PROTEIN"/>
    <property type="match status" value="1"/>
</dbReference>
<accession>A0A059ECI9</accession>
<dbReference type="Proteomes" id="UP000024547">
    <property type="component" value="Unassembled WGS sequence"/>
</dbReference>
<proteinExistence type="predicted"/>
<dbReference type="PANTHER" id="PTHR33361">
    <property type="entry name" value="GLR0591 PROTEIN"/>
    <property type="match status" value="1"/>
</dbReference>
<dbReference type="eggNOG" id="COG4805">
    <property type="taxonomic scope" value="Bacteria"/>
</dbReference>
<evidence type="ECO:0008006" key="3">
    <source>
        <dbReference type="Google" id="ProtNLM"/>
    </source>
</evidence>
<dbReference type="InterPro" id="IPR010281">
    <property type="entry name" value="DUF885"/>
</dbReference>
<comment type="caution">
    <text evidence="1">The sequence shown here is derived from an EMBL/GenBank/DDBJ whole genome shotgun (WGS) entry which is preliminary data.</text>
</comment>
<dbReference type="PATRIC" id="fig|1280948.3.peg.468"/>
<evidence type="ECO:0000313" key="1">
    <source>
        <dbReference type="EMBL" id="KCZ65247.1"/>
    </source>
</evidence>